<dbReference type="Pfam" id="PF03401">
    <property type="entry name" value="TctC"/>
    <property type="match status" value="1"/>
</dbReference>
<sequence>MNRRHFALATVALAAALAAPAHAQNYPTKPVTFIVPWPAGGSSDLVMRALAEATQKHLGQPLVVENRPGASGTLGPAQMAATAKPDGYTIAQMPITVFRLPYMTKTTFDPTKDFTFIAGLTGYTFGVVVKKDAPWKDFKEFLADAKANPGKIKYGTPGTGTSLHIGMEQIAKQAGGIKWTQVPFKGGAETNAAVLGGHVHAVADSTGWGPLVNAGELRLLVTWGATRSKNWPDVPVLKDQGIELVANSPYGVAGPKGMDPKIVKVLHDAFAKGLQEPSYKAALDKFDQELFYLNTEQYQKHAAEQVEEAKKLVQDLGLKTN</sequence>
<evidence type="ECO:0000256" key="2">
    <source>
        <dbReference type="SAM" id="SignalP"/>
    </source>
</evidence>
<comment type="similarity">
    <text evidence="1">Belongs to the UPF0065 (bug) family.</text>
</comment>
<evidence type="ECO:0000313" key="3">
    <source>
        <dbReference type="EMBL" id="BAT58949.1"/>
    </source>
</evidence>
<dbReference type="InterPro" id="IPR042100">
    <property type="entry name" value="Bug_dom1"/>
</dbReference>
<keyword evidence="3" id="KW-0675">Receptor</keyword>
<dbReference type="RefSeq" id="WP_096353652.1">
    <property type="nucleotide sequence ID" value="NZ_AP014946.1"/>
</dbReference>
<dbReference type="PANTHER" id="PTHR42928">
    <property type="entry name" value="TRICARBOXYLATE-BINDING PROTEIN"/>
    <property type="match status" value="1"/>
</dbReference>
<gene>
    <name evidence="3" type="ORF">GJW-30_1_01477</name>
</gene>
<reference evidence="3 4" key="1">
    <citation type="submission" date="2015-08" db="EMBL/GenBank/DDBJ databases">
        <title>Investigation of the bacterial diversity of lava forest soil.</title>
        <authorList>
            <person name="Lee J.S."/>
        </authorList>
    </citation>
    <scope>NUCLEOTIDE SEQUENCE [LARGE SCALE GENOMIC DNA]</scope>
    <source>
        <strain evidence="3 4">GJW-30</strain>
    </source>
</reference>
<evidence type="ECO:0000313" key="4">
    <source>
        <dbReference type="Proteomes" id="UP000236884"/>
    </source>
</evidence>
<feature type="chain" id="PRO_5006615594" evidence="2">
    <location>
        <begin position="24"/>
        <end position="321"/>
    </location>
</feature>
<dbReference type="KEGG" id="vgo:GJW-30_1_01477"/>
<proteinExistence type="inferred from homology"/>
<dbReference type="Gene3D" id="3.40.190.150">
    <property type="entry name" value="Bordetella uptake gene, domain 1"/>
    <property type="match status" value="1"/>
</dbReference>
<dbReference type="AlphaFoldDB" id="A0A0S3PSK4"/>
<evidence type="ECO:0000256" key="1">
    <source>
        <dbReference type="ARBA" id="ARBA00006987"/>
    </source>
</evidence>
<dbReference type="InterPro" id="IPR005064">
    <property type="entry name" value="BUG"/>
</dbReference>
<accession>A0A0S3PSK4</accession>
<feature type="signal peptide" evidence="2">
    <location>
        <begin position="1"/>
        <end position="23"/>
    </location>
</feature>
<name>A0A0S3PSK4_9BRAD</name>
<dbReference type="SUPFAM" id="SSF53850">
    <property type="entry name" value="Periplasmic binding protein-like II"/>
    <property type="match status" value="1"/>
</dbReference>
<organism evidence="3 4">
    <name type="scientific">Variibacter gotjawalensis</name>
    <dbReference type="NCBI Taxonomy" id="1333996"/>
    <lineage>
        <taxon>Bacteria</taxon>
        <taxon>Pseudomonadati</taxon>
        <taxon>Pseudomonadota</taxon>
        <taxon>Alphaproteobacteria</taxon>
        <taxon>Hyphomicrobiales</taxon>
        <taxon>Nitrobacteraceae</taxon>
        <taxon>Variibacter</taxon>
    </lineage>
</organism>
<protein>
    <submittedName>
        <fullName evidence="3">Tripartite tricarboxylate transporter family receptor</fullName>
    </submittedName>
</protein>
<dbReference type="CDD" id="cd07012">
    <property type="entry name" value="PBP2_Bug_TTT"/>
    <property type="match status" value="1"/>
</dbReference>
<dbReference type="EMBL" id="AP014946">
    <property type="protein sequence ID" value="BAT58949.1"/>
    <property type="molecule type" value="Genomic_DNA"/>
</dbReference>
<dbReference type="PIRSF" id="PIRSF017082">
    <property type="entry name" value="YflP"/>
    <property type="match status" value="1"/>
</dbReference>
<dbReference type="Proteomes" id="UP000236884">
    <property type="component" value="Chromosome"/>
</dbReference>
<keyword evidence="4" id="KW-1185">Reference proteome</keyword>
<dbReference type="PANTHER" id="PTHR42928:SF5">
    <property type="entry name" value="BLR1237 PROTEIN"/>
    <property type="match status" value="1"/>
</dbReference>
<dbReference type="OrthoDB" id="8124733at2"/>
<dbReference type="Gene3D" id="3.40.190.10">
    <property type="entry name" value="Periplasmic binding protein-like II"/>
    <property type="match status" value="1"/>
</dbReference>
<keyword evidence="2" id="KW-0732">Signal</keyword>